<evidence type="ECO:0000256" key="10">
    <source>
        <dbReference type="SAM" id="MobiDB-lite"/>
    </source>
</evidence>
<evidence type="ECO:0000256" key="4">
    <source>
        <dbReference type="ARBA" id="ARBA00022898"/>
    </source>
</evidence>
<dbReference type="NCBIfam" id="TIGR01788">
    <property type="entry name" value="Glu-decarb-GAD"/>
    <property type="match status" value="1"/>
</dbReference>
<evidence type="ECO:0000256" key="3">
    <source>
        <dbReference type="ARBA" id="ARBA00012421"/>
    </source>
</evidence>
<evidence type="ECO:0000256" key="7">
    <source>
        <dbReference type="PIRSR" id="PIRSR602129-50"/>
    </source>
</evidence>
<dbReference type="GO" id="GO:0030170">
    <property type="term" value="F:pyridoxal phosphate binding"/>
    <property type="evidence" value="ECO:0007669"/>
    <property type="project" value="InterPro"/>
</dbReference>
<feature type="compositionally biased region" description="Polar residues" evidence="10">
    <location>
        <begin position="534"/>
        <end position="543"/>
    </location>
</feature>
<comment type="caution">
    <text evidence="11">The sequence shown here is derived from an EMBL/GenBank/DDBJ whole genome shotgun (WGS) entry which is preliminary data.</text>
</comment>
<dbReference type="AlphaFoldDB" id="A0A9P5Z9I6"/>
<feature type="region of interest" description="Disordered" evidence="10">
    <location>
        <begin position="506"/>
        <end position="543"/>
    </location>
</feature>
<dbReference type="Gene3D" id="4.10.280.50">
    <property type="match status" value="1"/>
</dbReference>
<dbReference type="GO" id="GO:0006538">
    <property type="term" value="P:L-glutamate catabolic process"/>
    <property type="evidence" value="ECO:0007669"/>
    <property type="project" value="TreeGrafter"/>
</dbReference>
<keyword evidence="5 8" id="KW-0456">Lyase</keyword>
<dbReference type="EC" id="4.1.1.15" evidence="3 9"/>
<keyword evidence="12" id="KW-1185">Reference proteome</keyword>
<organism evidence="11 12">
    <name type="scientific">Pholiota conissans</name>
    <dbReference type="NCBI Taxonomy" id="109636"/>
    <lineage>
        <taxon>Eukaryota</taxon>
        <taxon>Fungi</taxon>
        <taxon>Dikarya</taxon>
        <taxon>Basidiomycota</taxon>
        <taxon>Agaricomycotina</taxon>
        <taxon>Agaricomycetes</taxon>
        <taxon>Agaricomycetidae</taxon>
        <taxon>Agaricales</taxon>
        <taxon>Agaricineae</taxon>
        <taxon>Strophariaceae</taxon>
        <taxon>Pholiota</taxon>
    </lineage>
</organism>
<comment type="catalytic activity">
    <reaction evidence="6 9">
        <text>L-glutamate + H(+) = 4-aminobutanoate + CO2</text>
        <dbReference type="Rhea" id="RHEA:17785"/>
        <dbReference type="ChEBI" id="CHEBI:15378"/>
        <dbReference type="ChEBI" id="CHEBI:16526"/>
        <dbReference type="ChEBI" id="CHEBI:29985"/>
        <dbReference type="ChEBI" id="CHEBI:59888"/>
        <dbReference type="EC" id="4.1.1.15"/>
    </reaction>
</comment>
<dbReference type="PANTHER" id="PTHR43321:SF3">
    <property type="entry name" value="GLUTAMATE DECARBOXYLASE"/>
    <property type="match status" value="1"/>
</dbReference>
<evidence type="ECO:0000256" key="8">
    <source>
        <dbReference type="RuleBase" id="RU000382"/>
    </source>
</evidence>
<feature type="modified residue" description="N6-(pyridoxal phosphate)lysine" evidence="7">
    <location>
        <position position="295"/>
    </location>
</feature>
<evidence type="ECO:0000256" key="1">
    <source>
        <dbReference type="ARBA" id="ARBA00001933"/>
    </source>
</evidence>
<reference evidence="11" key="1">
    <citation type="submission" date="2020-11" db="EMBL/GenBank/DDBJ databases">
        <authorList>
            <consortium name="DOE Joint Genome Institute"/>
            <person name="Ahrendt S."/>
            <person name="Riley R."/>
            <person name="Andreopoulos W."/>
            <person name="Labutti K."/>
            <person name="Pangilinan J."/>
            <person name="Ruiz-Duenas F.J."/>
            <person name="Barrasa J.M."/>
            <person name="Sanchez-Garcia M."/>
            <person name="Camarero S."/>
            <person name="Miyauchi S."/>
            <person name="Serrano A."/>
            <person name="Linde D."/>
            <person name="Babiker R."/>
            <person name="Drula E."/>
            <person name="Ayuso-Fernandez I."/>
            <person name="Pacheco R."/>
            <person name="Padilla G."/>
            <person name="Ferreira P."/>
            <person name="Barriuso J."/>
            <person name="Kellner H."/>
            <person name="Castanera R."/>
            <person name="Alfaro M."/>
            <person name="Ramirez L."/>
            <person name="Pisabarro A.G."/>
            <person name="Kuo A."/>
            <person name="Tritt A."/>
            <person name="Lipzen A."/>
            <person name="He G."/>
            <person name="Yan M."/>
            <person name="Ng V."/>
            <person name="Cullen D."/>
            <person name="Martin F."/>
            <person name="Rosso M.-N."/>
            <person name="Henrissat B."/>
            <person name="Hibbett D."/>
            <person name="Martinez A.T."/>
            <person name="Grigoriev I.V."/>
        </authorList>
    </citation>
    <scope>NUCLEOTIDE SEQUENCE</scope>
    <source>
        <strain evidence="11">CIRM-BRFM 674</strain>
    </source>
</reference>
<dbReference type="FunFam" id="3.40.640.10:FF:000017">
    <property type="entry name" value="Glutamate decarboxylase"/>
    <property type="match status" value="1"/>
</dbReference>
<dbReference type="PANTHER" id="PTHR43321">
    <property type="entry name" value="GLUTAMATE DECARBOXYLASE"/>
    <property type="match status" value="1"/>
</dbReference>
<comment type="similarity">
    <text evidence="2 8">Belongs to the group II decarboxylase family.</text>
</comment>
<name>A0A9P5Z9I6_9AGAR</name>
<dbReference type="InterPro" id="IPR010107">
    <property type="entry name" value="Glutamate_decarboxylase"/>
</dbReference>
<comment type="cofactor">
    <cofactor evidence="1 7 8">
        <name>pyridoxal 5'-phosphate</name>
        <dbReference type="ChEBI" id="CHEBI:597326"/>
    </cofactor>
</comment>
<evidence type="ECO:0000256" key="5">
    <source>
        <dbReference type="ARBA" id="ARBA00023239"/>
    </source>
</evidence>
<dbReference type="Pfam" id="PF00282">
    <property type="entry name" value="Pyridoxal_deC"/>
    <property type="match status" value="1"/>
</dbReference>
<dbReference type="InterPro" id="IPR015424">
    <property type="entry name" value="PyrdxlP-dep_Trfase"/>
</dbReference>
<dbReference type="GO" id="GO:0005829">
    <property type="term" value="C:cytosol"/>
    <property type="evidence" value="ECO:0007669"/>
    <property type="project" value="TreeGrafter"/>
</dbReference>
<dbReference type="Gene3D" id="3.40.640.10">
    <property type="entry name" value="Type I PLP-dependent aspartate aminotransferase-like (Major domain)"/>
    <property type="match status" value="1"/>
</dbReference>
<gene>
    <name evidence="11" type="ORF">BDN70DRAFT_828730</name>
</gene>
<dbReference type="InterPro" id="IPR002129">
    <property type="entry name" value="PyrdxlP-dep_de-COase"/>
</dbReference>
<dbReference type="GO" id="GO:0004351">
    <property type="term" value="F:glutamate decarboxylase activity"/>
    <property type="evidence" value="ECO:0007669"/>
    <property type="project" value="UniProtKB-EC"/>
</dbReference>
<proteinExistence type="inferred from homology"/>
<keyword evidence="4 7" id="KW-0663">Pyridoxal phosphate</keyword>
<dbReference type="OrthoDB" id="5152799at2759"/>
<evidence type="ECO:0000313" key="12">
    <source>
        <dbReference type="Proteomes" id="UP000807469"/>
    </source>
</evidence>
<sequence length="543" mass="61109">MSLSRHIDAEEIIERCKEHPHRKHSHTGSTRGLHQTWRRDEDAANVPKYSMPRTGINSKAAYQLLHDETALDGNPLLNLASFVHTWMPEDADKLIMENINKNIVDLDEYPAASLIHNRCVSMLADLWKAPKEGKAIGTATAGSSEAIMLGGLAMKKRWQESRKAAGKDHYHPNIVFGSNAQVALEKFARYFDVETRLVPVSERKGFIMDPHDALQYIDENTIGVIVILGSTYTGHYENVTLMNDLLDDLEKRTGLNIPIHVDGASGGFIAPFAHPSLKWSFDVPRVVSINTSGHKFGLVYAGLGWVLWRDESYLHRDLIFELHYLGSTEYSFTLNFSKPAAPIIAQMFNFLNLGFEGYKKVAFKDLRNARMLARALESTYFKVLSNSHIPRSPENQVTSSGRKGHIDEDDPEYYEAGLPVVAFRFSDEFKKENPGIQQGWVQTLLRTKGWIVPNYNAPNGAEDVEILRVVVRETLSEDLIERFIIDILAITESLRGSEAAMFATISIPNQPDHDDARPQIDNFGDVRAPDSEQAEQTGFSRQC</sequence>
<evidence type="ECO:0000256" key="2">
    <source>
        <dbReference type="ARBA" id="ARBA00009533"/>
    </source>
</evidence>
<dbReference type="EMBL" id="MU155162">
    <property type="protein sequence ID" value="KAF9482690.1"/>
    <property type="molecule type" value="Genomic_DNA"/>
</dbReference>
<dbReference type="Gene3D" id="3.90.1150.160">
    <property type="match status" value="1"/>
</dbReference>
<evidence type="ECO:0000256" key="9">
    <source>
        <dbReference type="RuleBase" id="RU361171"/>
    </source>
</evidence>
<evidence type="ECO:0000256" key="6">
    <source>
        <dbReference type="ARBA" id="ARBA00048868"/>
    </source>
</evidence>
<dbReference type="InterPro" id="IPR015421">
    <property type="entry name" value="PyrdxlP-dep_Trfase_major"/>
</dbReference>
<evidence type="ECO:0000313" key="11">
    <source>
        <dbReference type="EMBL" id="KAF9482690.1"/>
    </source>
</evidence>
<accession>A0A9P5Z9I6</accession>
<dbReference type="Proteomes" id="UP000807469">
    <property type="component" value="Unassembled WGS sequence"/>
</dbReference>
<protein>
    <recommendedName>
        <fullName evidence="3 9">Glutamate decarboxylase</fullName>
        <ecNumber evidence="3 9">4.1.1.15</ecNumber>
    </recommendedName>
</protein>
<dbReference type="SUPFAM" id="SSF53383">
    <property type="entry name" value="PLP-dependent transferases"/>
    <property type="match status" value="1"/>
</dbReference>
<keyword evidence="9" id="KW-0210">Decarboxylase</keyword>